<sequence length="80" mass="9305">MYIVGGEYGGGMGWVFRGDAKLAHSAVWLDVFVEGRDFCFGGTPNWRIARFGWDVFVEGRDFCFEGTRNWRIARFRWVCL</sequence>
<accession>A0A414QNH8</accession>
<gene>
    <name evidence="1" type="ORF">DW656_11280</name>
</gene>
<dbReference type="Proteomes" id="UP000284579">
    <property type="component" value="Unassembled WGS sequence"/>
</dbReference>
<proteinExistence type="predicted"/>
<dbReference type="AlphaFoldDB" id="A0A414QNH8"/>
<comment type="caution">
    <text evidence="1">The sequence shown here is derived from an EMBL/GenBank/DDBJ whole genome shotgun (WGS) entry which is preliminary data.</text>
</comment>
<evidence type="ECO:0000313" key="2">
    <source>
        <dbReference type="Proteomes" id="UP000284579"/>
    </source>
</evidence>
<organism evidence="1 2">
    <name type="scientific">Coprococcus comes</name>
    <dbReference type="NCBI Taxonomy" id="410072"/>
    <lineage>
        <taxon>Bacteria</taxon>
        <taxon>Bacillati</taxon>
        <taxon>Bacillota</taxon>
        <taxon>Clostridia</taxon>
        <taxon>Lachnospirales</taxon>
        <taxon>Lachnospiraceae</taxon>
        <taxon>Coprococcus</taxon>
    </lineage>
</organism>
<reference evidence="1 2" key="1">
    <citation type="submission" date="2018-08" db="EMBL/GenBank/DDBJ databases">
        <title>A genome reference for cultivated species of the human gut microbiota.</title>
        <authorList>
            <person name="Zou Y."/>
            <person name="Xue W."/>
            <person name="Luo G."/>
        </authorList>
    </citation>
    <scope>NUCLEOTIDE SEQUENCE [LARGE SCALE GENOMIC DNA]</scope>
    <source>
        <strain evidence="1 2">AM23-3</strain>
    </source>
</reference>
<evidence type="ECO:0000313" key="1">
    <source>
        <dbReference type="EMBL" id="RHF82357.1"/>
    </source>
</evidence>
<protein>
    <submittedName>
        <fullName evidence="1">Uncharacterized protein</fullName>
    </submittedName>
</protein>
<name>A0A414QNH8_9FIRM</name>
<dbReference type="EMBL" id="QRHO01000015">
    <property type="protein sequence ID" value="RHF82357.1"/>
    <property type="molecule type" value="Genomic_DNA"/>
</dbReference>